<protein>
    <submittedName>
        <fullName evidence="2">Uncharacterized protein</fullName>
    </submittedName>
</protein>
<name>A0A6A3L4U1_9STRA</name>
<dbReference type="AlphaFoldDB" id="A0A6A3L4U1"/>
<sequence length="45" mass="5355">MNTVEIRQYINRLIRSMKQPMEQPEDKETAKAKFLSSRLSWSNQA</sequence>
<feature type="region of interest" description="Disordered" evidence="1">
    <location>
        <begin position="18"/>
        <end position="45"/>
    </location>
</feature>
<evidence type="ECO:0000313" key="2">
    <source>
        <dbReference type="EMBL" id="KAE9012938.1"/>
    </source>
</evidence>
<evidence type="ECO:0000313" key="3">
    <source>
        <dbReference type="Proteomes" id="UP000435112"/>
    </source>
</evidence>
<organism evidence="2 3">
    <name type="scientific">Phytophthora rubi</name>
    <dbReference type="NCBI Taxonomy" id="129364"/>
    <lineage>
        <taxon>Eukaryota</taxon>
        <taxon>Sar</taxon>
        <taxon>Stramenopiles</taxon>
        <taxon>Oomycota</taxon>
        <taxon>Peronosporomycetes</taxon>
        <taxon>Peronosporales</taxon>
        <taxon>Peronosporaceae</taxon>
        <taxon>Phytophthora</taxon>
    </lineage>
</organism>
<evidence type="ECO:0000256" key="1">
    <source>
        <dbReference type="SAM" id="MobiDB-lite"/>
    </source>
</evidence>
<proteinExistence type="predicted"/>
<comment type="caution">
    <text evidence="2">The sequence shown here is derived from an EMBL/GenBank/DDBJ whole genome shotgun (WGS) entry which is preliminary data.</text>
</comment>
<gene>
    <name evidence="2" type="ORF">PR002_g14662</name>
</gene>
<dbReference type="Proteomes" id="UP000435112">
    <property type="component" value="Unassembled WGS sequence"/>
</dbReference>
<reference evidence="2 3" key="1">
    <citation type="submission" date="2018-09" db="EMBL/GenBank/DDBJ databases">
        <title>Genomic investigation of the strawberry pathogen Phytophthora fragariae indicates pathogenicity is determined by transcriptional variation in three key races.</title>
        <authorList>
            <person name="Adams T.M."/>
            <person name="Armitage A.D."/>
            <person name="Sobczyk M.K."/>
            <person name="Bates H.J."/>
            <person name="Dunwell J.M."/>
            <person name="Nellist C.F."/>
            <person name="Harrison R.J."/>
        </authorList>
    </citation>
    <scope>NUCLEOTIDE SEQUENCE [LARGE SCALE GENOMIC DNA]</scope>
    <source>
        <strain evidence="2 3">SCRP324</strain>
    </source>
</reference>
<dbReference type="EMBL" id="QXFU01001027">
    <property type="protein sequence ID" value="KAE9012938.1"/>
    <property type="molecule type" value="Genomic_DNA"/>
</dbReference>
<dbReference type="OrthoDB" id="10279611at2759"/>
<accession>A0A6A3L4U1</accession>